<keyword evidence="1" id="KW-1133">Transmembrane helix</keyword>
<organism evidence="2 3">
    <name type="scientific">Pyrrhoderma noxium</name>
    <dbReference type="NCBI Taxonomy" id="2282107"/>
    <lineage>
        <taxon>Eukaryota</taxon>
        <taxon>Fungi</taxon>
        <taxon>Dikarya</taxon>
        <taxon>Basidiomycota</taxon>
        <taxon>Agaricomycotina</taxon>
        <taxon>Agaricomycetes</taxon>
        <taxon>Hymenochaetales</taxon>
        <taxon>Hymenochaetaceae</taxon>
        <taxon>Pyrrhoderma</taxon>
    </lineage>
</organism>
<keyword evidence="1" id="KW-0472">Membrane</keyword>
<gene>
    <name evidence="2" type="ORF">PNOK_0534700</name>
</gene>
<comment type="caution">
    <text evidence="2">The sequence shown here is derived from an EMBL/GenBank/DDBJ whole genome shotgun (WGS) entry which is preliminary data.</text>
</comment>
<proteinExistence type="predicted"/>
<evidence type="ECO:0000313" key="2">
    <source>
        <dbReference type="EMBL" id="PAV18505.1"/>
    </source>
</evidence>
<feature type="transmembrane region" description="Helical" evidence="1">
    <location>
        <begin position="145"/>
        <end position="168"/>
    </location>
</feature>
<name>A0A286UGB2_9AGAM</name>
<dbReference type="EMBL" id="NBII01000005">
    <property type="protein sequence ID" value="PAV18505.1"/>
    <property type="molecule type" value="Genomic_DNA"/>
</dbReference>
<dbReference type="AlphaFoldDB" id="A0A286UGB2"/>
<evidence type="ECO:0000313" key="3">
    <source>
        <dbReference type="Proteomes" id="UP000217199"/>
    </source>
</evidence>
<keyword evidence="1" id="KW-0812">Transmembrane</keyword>
<sequence>MTTTPILPSDVLKFILDIVAKQESKSEFLRFFRVSRLVQACAEYNVYSSIVLKTKEQVTQFAEALDGKYIFSKPNHYIRHLYILYSDEEIASNNSLQNITEKCPNLVRLAFDGIHFPDLEHPGQLARPTNSQSPNFVTAHKPPSFFLAILGGQCILPLTVNMAIYYWIPFPRTQE</sequence>
<reference evidence="2 3" key="1">
    <citation type="journal article" date="2017" name="Mol. Ecol.">
        <title>Comparative and population genomic landscape of Phellinus noxius: A hypervariable fungus causing root rot in trees.</title>
        <authorList>
            <person name="Chung C.L."/>
            <person name="Lee T.J."/>
            <person name="Akiba M."/>
            <person name="Lee H.H."/>
            <person name="Kuo T.H."/>
            <person name="Liu D."/>
            <person name="Ke H.M."/>
            <person name="Yokoi T."/>
            <person name="Roa M.B."/>
            <person name="Lu M.J."/>
            <person name="Chang Y.Y."/>
            <person name="Ann P.J."/>
            <person name="Tsai J.N."/>
            <person name="Chen C.Y."/>
            <person name="Tzean S.S."/>
            <person name="Ota Y."/>
            <person name="Hattori T."/>
            <person name="Sahashi N."/>
            <person name="Liou R.F."/>
            <person name="Kikuchi T."/>
            <person name="Tsai I.J."/>
        </authorList>
    </citation>
    <scope>NUCLEOTIDE SEQUENCE [LARGE SCALE GENOMIC DNA]</scope>
    <source>
        <strain evidence="2 3">FFPRI411160</strain>
    </source>
</reference>
<evidence type="ECO:0000256" key="1">
    <source>
        <dbReference type="SAM" id="Phobius"/>
    </source>
</evidence>
<dbReference type="InParanoid" id="A0A286UGB2"/>
<accession>A0A286UGB2</accession>
<protein>
    <submittedName>
        <fullName evidence="2">Uncharacterized protein</fullName>
    </submittedName>
</protein>
<keyword evidence="3" id="KW-1185">Reference proteome</keyword>
<dbReference type="Proteomes" id="UP000217199">
    <property type="component" value="Unassembled WGS sequence"/>
</dbReference>